<feature type="compositionally biased region" description="Basic and acidic residues" evidence="1">
    <location>
        <begin position="52"/>
        <end position="69"/>
    </location>
</feature>
<evidence type="ECO:0000256" key="1">
    <source>
        <dbReference type="SAM" id="MobiDB-lite"/>
    </source>
</evidence>
<proteinExistence type="predicted"/>
<feature type="compositionally biased region" description="Polar residues" evidence="1">
    <location>
        <begin position="116"/>
        <end position="141"/>
    </location>
</feature>
<feature type="region of interest" description="Disordered" evidence="1">
    <location>
        <begin position="1"/>
        <end position="216"/>
    </location>
</feature>
<dbReference type="GeneID" id="26303859"/>
<organism evidence="2">
    <name type="scientific">Pseudozyma antarctica</name>
    <name type="common">Yeast</name>
    <name type="synonym">Candida antarctica</name>
    <dbReference type="NCBI Taxonomy" id="84753"/>
    <lineage>
        <taxon>Eukaryota</taxon>
        <taxon>Fungi</taxon>
        <taxon>Dikarya</taxon>
        <taxon>Basidiomycota</taxon>
        <taxon>Ustilaginomycotina</taxon>
        <taxon>Ustilaginomycetes</taxon>
        <taxon>Ustilaginales</taxon>
        <taxon>Ustilaginaceae</taxon>
        <taxon>Moesziomyces</taxon>
    </lineage>
</organism>
<dbReference type="HOGENOM" id="CLU_1277473_0_0_1"/>
<feature type="compositionally biased region" description="Polar residues" evidence="1">
    <location>
        <begin position="198"/>
        <end position="216"/>
    </location>
</feature>
<feature type="compositionally biased region" description="Basic and acidic residues" evidence="1">
    <location>
        <begin position="165"/>
        <end position="175"/>
    </location>
</feature>
<reference evidence="2" key="1">
    <citation type="submission" date="2014-07" db="EMBL/GenBank/DDBJ databases">
        <title>Draft genome sequence of the yeast Pseudozyma antarctica JCM 10317 known as a producer of lipase B which used in a wide range of industrial applications.</title>
        <authorList>
            <person name="Morita T."/>
            <person name="Saika A."/>
            <person name="Koike H."/>
        </authorList>
    </citation>
    <scope>NUCLEOTIDE SEQUENCE</scope>
    <source>
        <strain evidence="2">JCM 10317</strain>
    </source>
</reference>
<sequence>MVYGNKTCTSTIGCEGQNKAAKRRERERPDVQQDSEAQCVDNEASKGSNSNAREHERKVSARRDQDNETKSQQPAQRDEEKQPAQVSNASPSHDKDSKSMPHGTHKIASAKDGNGKTATASESKPGQQGHFTQSGQHSAAGSKSRLRTALDQETKSSEIVSIESEPFKAIDDKTCARKTSRRKSADSESQDEPDRVVETSQPRKSTQTVWKQIQRR</sequence>
<keyword evidence="3" id="KW-1185">Reference proteome</keyword>
<dbReference type="AlphaFoldDB" id="A0A081CDN4"/>
<evidence type="ECO:0000313" key="3">
    <source>
        <dbReference type="Proteomes" id="UP000053758"/>
    </source>
</evidence>
<dbReference type="Proteomes" id="UP000053758">
    <property type="component" value="Unassembled WGS sequence"/>
</dbReference>
<protein>
    <submittedName>
        <fullName evidence="2">Uncharacterized protein</fullName>
    </submittedName>
</protein>
<accession>A0A081CDN4</accession>
<feature type="compositionally biased region" description="Polar residues" evidence="1">
    <location>
        <begin position="1"/>
        <end position="12"/>
    </location>
</feature>
<dbReference type="RefSeq" id="XP_014657123.1">
    <property type="nucleotide sequence ID" value="XM_014801637.1"/>
</dbReference>
<evidence type="ECO:0000313" key="2">
    <source>
        <dbReference type="EMBL" id="GAK64780.1"/>
    </source>
</evidence>
<name>A0A081CDN4_PSEA2</name>
<gene>
    <name evidence="2" type="ORF">PAN0_006d2995</name>
</gene>
<dbReference type="EMBL" id="DF830073">
    <property type="protein sequence ID" value="GAK64780.1"/>
    <property type="molecule type" value="Genomic_DNA"/>
</dbReference>